<accession>A0ABQ5N6Y0</accession>
<dbReference type="Pfam" id="PF17202">
    <property type="entry name" value="sCache_3_3"/>
    <property type="match status" value="1"/>
</dbReference>
<evidence type="ECO:0000256" key="9">
    <source>
        <dbReference type="SAM" id="Phobius"/>
    </source>
</evidence>
<evidence type="ECO:0000259" key="11">
    <source>
        <dbReference type="PROSITE" id="PS50885"/>
    </source>
</evidence>
<dbReference type="PANTHER" id="PTHR32089">
    <property type="entry name" value="METHYL-ACCEPTING CHEMOTAXIS PROTEIN MCPB"/>
    <property type="match status" value="1"/>
</dbReference>
<evidence type="ECO:0000256" key="8">
    <source>
        <dbReference type="PROSITE-ProRule" id="PRU00284"/>
    </source>
</evidence>
<protein>
    <submittedName>
        <fullName evidence="12">Methyl-accepting chemotaxis protein TlpC</fullName>
    </submittedName>
</protein>
<evidence type="ECO:0000256" key="2">
    <source>
        <dbReference type="ARBA" id="ARBA00022475"/>
    </source>
</evidence>
<dbReference type="CDD" id="cd06225">
    <property type="entry name" value="HAMP"/>
    <property type="match status" value="1"/>
</dbReference>
<evidence type="ECO:0000256" key="3">
    <source>
        <dbReference type="ARBA" id="ARBA00022692"/>
    </source>
</evidence>
<evidence type="ECO:0000256" key="7">
    <source>
        <dbReference type="ARBA" id="ARBA00029447"/>
    </source>
</evidence>
<reference evidence="12 13" key="1">
    <citation type="journal article" date="2024" name="Int. J. Syst. Evol. Microbiol.">
        <title>Clostridium omnivorum sp. nov., isolated from anoxic soil under the treatment of reductive soil disinfestation.</title>
        <authorList>
            <person name="Ueki A."/>
            <person name="Tonouchi A."/>
            <person name="Kaku N."/>
            <person name="Honma S."/>
            <person name="Ueki K."/>
        </authorList>
    </citation>
    <scope>NUCLEOTIDE SEQUENCE [LARGE SCALE GENOMIC DNA]</scope>
    <source>
        <strain evidence="12 13">E14</strain>
    </source>
</reference>
<keyword evidence="4 9" id="KW-1133">Transmembrane helix</keyword>
<dbReference type="SUPFAM" id="SSF103190">
    <property type="entry name" value="Sensory domain-like"/>
    <property type="match status" value="1"/>
</dbReference>
<name>A0ABQ5N6Y0_9CLOT</name>
<evidence type="ECO:0000313" key="13">
    <source>
        <dbReference type="Proteomes" id="UP001208567"/>
    </source>
</evidence>
<gene>
    <name evidence="12" type="primary">tlpC</name>
    <name evidence="12" type="ORF">bsdE14_23980</name>
</gene>
<dbReference type="PROSITE" id="PS50885">
    <property type="entry name" value="HAMP"/>
    <property type="match status" value="1"/>
</dbReference>
<dbReference type="SUPFAM" id="SSF58104">
    <property type="entry name" value="Methyl-accepting chemotaxis protein (MCP) signaling domain"/>
    <property type="match status" value="1"/>
</dbReference>
<feature type="transmembrane region" description="Helical" evidence="9">
    <location>
        <begin position="24"/>
        <end position="43"/>
    </location>
</feature>
<dbReference type="EMBL" id="BRXR01000001">
    <property type="protein sequence ID" value="GLC30988.1"/>
    <property type="molecule type" value="Genomic_DNA"/>
</dbReference>
<feature type="transmembrane region" description="Helical" evidence="9">
    <location>
        <begin position="198"/>
        <end position="219"/>
    </location>
</feature>
<comment type="subcellular location">
    <subcellularLocation>
        <location evidence="1">Cell membrane</location>
        <topology evidence="1">Multi-pass membrane protein</topology>
    </subcellularLocation>
</comment>
<keyword evidence="2" id="KW-1003">Cell membrane</keyword>
<keyword evidence="13" id="KW-1185">Reference proteome</keyword>
<dbReference type="RefSeq" id="WP_264850266.1">
    <property type="nucleotide sequence ID" value="NZ_BRXR01000001.1"/>
</dbReference>
<feature type="domain" description="Methyl-accepting transducer" evidence="10">
    <location>
        <begin position="291"/>
        <end position="548"/>
    </location>
</feature>
<dbReference type="SMART" id="SM00304">
    <property type="entry name" value="HAMP"/>
    <property type="match status" value="1"/>
</dbReference>
<dbReference type="InterPro" id="IPR029151">
    <property type="entry name" value="Sensor-like_sf"/>
</dbReference>
<dbReference type="InterPro" id="IPR003660">
    <property type="entry name" value="HAMP_dom"/>
</dbReference>
<evidence type="ECO:0000256" key="1">
    <source>
        <dbReference type="ARBA" id="ARBA00004651"/>
    </source>
</evidence>
<dbReference type="PROSITE" id="PS50111">
    <property type="entry name" value="CHEMOTAXIS_TRANSDUC_2"/>
    <property type="match status" value="1"/>
</dbReference>
<dbReference type="Gene3D" id="1.10.287.950">
    <property type="entry name" value="Methyl-accepting chemotaxis protein"/>
    <property type="match status" value="1"/>
</dbReference>
<evidence type="ECO:0000313" key="12">
    <source>
        <dbReference type="EMBL" id="GLC30988.1"/>
    </source>
</evidence>
<comment type="similarity">
    <text evidence="7">Belongs to the methyl-accepting chemotaxis (MCP) protein family.</text>
</comment>
<keyword evidence="3 9" id="KW-0812">Transmembrane</keyword>
<evidence type="ECO:0000256" key="4">
    <source>
        <dbReference type="ARBA" id="ARBA00022989"/>
    </source>
</evidence>
<feature type="domain" description="HAMP" evidence="11">
    <location>
        <begin position="220"/>
        <end position="272"/>
    </location>
</feature>
<dbReference type="SMART" id="SM00283">
    <property type="entry name" value="MA"/>
    <property type="match status" value="1"/>
</dbReference>
<dbReference type="Gene3D" id="6.10.340.10">
    <property type="match status" value="1"/>
</dbReference>
<dbReference type="Proteomes" id="UP001208567">
    <property type="component" value="Unassembled WGS sequence"/>
</dbReference>
<keyword evidence="6 8" id="KW-0807">Transducer</keyword>
<organism evidence="12 13">
    <name type="scientific">Clostridium omnivorum</name>
    <dbReference type="NCBI Taxonomy" id="1604902"/>
    <lineage>
        <taxon>Bacteria</taxon>
        <taxon>Bacillati</taxon>
        <taxon>Bacillota</taxon>
        <taxon>Clostridia</taxon>
        <taxon>Eubacteriales</taxon>
        <taxon>Clostridiaceae</taxon>
        <taxon>Clostridium</taxon>
    </lineage>
</organism>
<proteinExistence type="inferred from homology"/>
<dbReference type="Pfam" id="PF00015">
    <property type="entry name" value="MCPsignal"/>
    <property type="match status" value="1"/>
</dbReference>
<evidence type="ECO:0000256" key="6">
    <source>
        <dbReference type="ARBA" id="ARBA00023224"/>
    </source>
</evidence>
<comment type="caution">
    <text evidence="12">The sequence shown here is derived from an EMBL/GenBank/DDBJ whole genome shotgun (WGS) entry which is preliminary data.</text>
</comment>
<dbReference type="PANTHER" id="PTHR32089:SF112">
    <property type="entry name" value="LYSOZYME-LIKE PROTEIN-RELATED"/>
    <property type="match status" value="1"/>
</dbReference>
<dbReference type="InterPro" id="IPR004089">
    <property type="entry name" value="MCPsignal_dom"/>
</dbReference>
<evidence type="ECO:0000259" key="10">
    <source>
        <dbReference type="PROSITE" id="PS50111"/>
    </source>
</evidence>
<dbReference type="InterPro" id="IPR033463">
    <property type="entry name" value="sCache_3"/>
</dbReference>
<keyword evidence="5 9" id="KW-0472">Membrane</keyword>
<evidence type="ECO:0000256" key="5">
    <source>
        <dbReference type="ARBA" id="ARBA00023136"/>
    </source>
</evidence>
<sequence>MRKLKFKLKRPGNIKFNFKLKEKLLVVYVLLVCIFSMLVFIVSNTETRKLVMNTENEQLNVAAKTGISFLNQSFSGEFTIVNNKLYRGDIPLETDTVIVDKISKETGAEAAIFNGSKVISSSIKDKNKKMINSIDVNNEIKNTVLVKGKEYLGEINIEGKSYKCKFIPLTDSNGKNIGMWFTGVDQSSSKKAIFNVNLTIGITTIVFVILGAVIIKIFLNNLIKNVQKVSDSLRELGEGNLNIVCEVHTKDEIKDIADSLNLTAAKIKELITGINSMMNILEHTTLSISSTSSEMGFSSSEIASAVNNVSDGAVAQTREIQDCKSVIHILASKTSEMGEVSNEAMLATKVMQTSTEKGIGSIDKLKEKLQENTKCTMLIANGIEELYKNSKNIGDIVNTIQSIANKTNLLALNASIEAARAGEAGRGFTVVADEIRKLAEQSKSATEEIYSIIMKVIDTILKTQAKMDEGKKTVSLANESMSETEEAFKEIKVSSDKLVREVVVLKDNLEEVSTVEGKVVSYIDHISVITEESASITAKVNTSIGQQSGAIQEIAAAIQEQNSMVKELSNSISVFNI</sequence>